<feature type="compositionally biased region" description="Basic and acidic residues" evidence="14">
    <location>
        <begin position="59"/>
        <end position="79"/>
    </location>
</feature>
<keyword evidence="10 12" id="KW-0413">Isomerase</keyword>
<dbReference type="PANTHER" id="PTHR13232">
    <property type="entry name" value="NAD(P)H-HYDRATE EPIMERASE"/>
    <property type="match status" value="1"/>
</dbReference>
<dbReference type="InterPro" id="IPR036652">
    <property type="entry name" value="YjeF_N_dom_sf"/>
</dbReference>
<dbReference type="GO" id="GO:0005739">
    <property type="term" value="C:mitochondrion"/>
    <property type="evidence" value="ECO:0000318"/>
    <property type="project" value="GO_Central"/>
</dbReference>
<dbReference type="eggNOG" id="KOG2585">
    <property type="taxonomic scope" value="Eukaryota"/>
</dbReference>
<evidence type="ECO:0000256" key="6">
    <source>
        <dbReference type="ARBA" id="ARBA00022741"/>
    </source>
</evidence>
<dbReference type="HAMAP" id="MF_01966">
    <property type="entry name" value="NADHX_epimerase"/>
    <property type="match status" value="1"/>
</dbReference>
<dbReference type="OrthoDB" id="6269530at2759"/>
<feature type="region of interest" description="Disordered" evidence="14">
    <location>
        <begin position="1"/>
        <end position="116"/>
    </location>
</feature>
<evidence type="ECO:0000256" key="10">
    <source>
        <dbReference type="ARBA" id="ARBA00023235"/>
    </source>
</evidence>
<dbReference type="CTD" id="20212368"/>
<name>T1FU72_HELRO</name>
<feature type="binding site" evidence="12">
    <location>
        <position position="683"/>
    </location>
    <ligand>
        <name>K(+)</name>
        <dbReference type="ChEBI" id="CHEBI:29103"/>
    </ligand>
</feature>
<evidence type="ECO:0000313" key="16">
    <source>
        <dbReference type="EMBL" id="ESO00005.1"/>
    </source>
</evidence>
<dbReference type="GO" id="GO:0046872">
    <property type="term" value="F:metal ion binding"/>
    <property type="evidence" value="ECO:0007669"/>
    <property type="project" value="UniProtKB-KW"/>
</dbReference>
<feature type="repeat" description="RPEL" evidence="13">
    <location>
        <begin position="487"/>
        <end position="512"/>
    </location>
</feature>
<feature type="binding site" evidence="12">
    <location>
        <position position="716"/>
    </location>
    <ligand>
        <name>(6S)-NADPHX</name>
        <dbReference type="ChEBI" id="CHEBI:64076"/>
    </ligand>
</feature>
<keyword evidence="4 12" id="KW-0479">Metal-binding</keyword>
<feature type="domain" description="YjeF N-terminal" evidence="15">
    <location>
        <begin position="568"/>
        <end position="773"/>
    </location>
</feature>
<feature type="compositionally biased region" description="Basic residues" evidence="14">
    <location>
        <begin position="390"/>
        <end position="399"/>
    </location>
</feature>
<dbReference type="KEGG" id="hro:HELRODRAFT_192690"/>
<dbReference type="EMBL" id="AMQM01005612">
    <property type="status" value="NOT_ANNOTATED_CDS"/>
    <property type="molecule type" value="Genomic_DNA"/>
</dbReference>
<feature type="binding site" evidence="12">
    <location>
        <position position="719"/>
    </location>
    <ligand>
        <name>K(+)</name>
        <dbReference type="ChEBI" id="CHEBI:29103"/>
    </ligand>
</feature>
<reference evidence="16 18" key="2">
    <citation type="journal article" date="2013" name="Nature">
        <title>Insights into bilaterian evolution from three spiralian genomes.</title>
        <authorList>
            <person name="Simakov O."/>
            <person name="Marletaz F."/>
            <person name="Cho S.J."/>
            <person name="Edsinger-Gonzales E."/>
            <person name="Havlak P."/>
            <person name="Hellsten U."/>
            <person name="Kuo D.H."/>
            <person name="Larsson T."/>
            <person name="Lv J."/>
            <person name="Arendt D."/>
            <person name="Savage R."/>
            <person name="Osoegawa K."/>
            <person name="de Jong P."/>
            <person name="Grimwood J."/>
            <person name="Chapman J.A."/>
            <person name="Shapiro H."/>
            <person name="Aerts A."/>
            <person name="Otillar R.P."/>
            <person name="Terry A.Y."/>
            <person name="Boore J.L."/>
            <person name="Grigoriev I.V."/>
            <person name="Lindberg D.R."/>
            <person name="Seaver E.C."/>
            <person name="Weisblat D.A."/>
            <person name="Putnam N.H."/>
            <person name="Rokhsar D.S."/>
        </authorList>
    </citation>
    <scope>NUCLEOTIDE SEQUENCE</scope>
</reference>
<feature type="region of interest" description="Disordered" evidence="14">
    <location>
        <begin position="294"/>
        <end position="337"/>
    </location>
</feature>
<dbReference type="PANTHER" id="PTHR13232:SF10">
    <property type="entry name" value="NAD(P)H-HYDRATE EPIMERASE"/>
    <property type="match status" value="1"/>
</dbReference>
<evidence type="ECO:0000256" key="8">
    <source>
        <dbReference type="ARBA" id="ARBA00022958"/>
    </source>
</evidence>
<reference evidence="18" key="1">
    <citation type="submission" date="2012-12" db="EMBL/GenBank/DDBJ databases">
        <authorList>
            <person name="Hellsten U."/>
            <person name="Grimwood J."/>
            <person name="Chapman J.A."/>
            <person name="Shapiro H."/>
            <person name="Aerts A."/>
            <person name="Otillar R.P."/>
            <person name="Terry A.Y."/>
            <person name="Boore J.L."/>
            <person name="Simakov O."/>
            <person name="Marletaz F."/>
            <person name="Cho S.-J."/>
            <person name="Edsinger-Gonzales E."/>
            <person name="Havlak P."/>
            <person name="Kuo D.-H."/>
            <person name="Larsson T."/>
            <person name="Lv J."/>
            <person name="Arendt D."/>
            <person name="Savage R."/>
            <person name="Osoegawa K."/>
            <person name="de Jong P."/>
            <person name="Lindberg D.R."/>
            <person name="Seaver E.C."/>
            <person name="Weisblat D.A."/>
            <person name="Putnam N.H."/>
            <person name="Grigoriev I.V."/>
            <person name="Rokhsar D.S."/>
        </authorList>
    </citation>
    <scope>NUCLEOTIDE SEQUENCE</scope>
</reference>
<dbReference type="GO" id="GO:0052856">
    <property type="term" value="F:NAD(P)HX epimerase activity"/>
    <property type="evidence" value="ECO:0000318"/>
    <property type="project" value="GO_Central"/>
</dbReference>
<feature type="repeat" description="RPEL" evidence="13">
    <location>
        <begin position="449"/>
        <end position="474"/>
    </location>
</feature>
<keyword evidence="18" id="KW-1185">Reference proteome</keyword>
<proteinExistence type="inferred from homology"/>
<dbReference type="InterPro" id="IPR032976">
    <property type="entry name" value="YJEFN_prot_NAXE-like"/>
</dbReference>
<evidence type="ECO:0000256" key="7">
    <source>
        <dbReference type="ARBA" id="ARBA00022857"/>
    </source>
</evidence>
<feature type="compositionally biased region" description="Low complexity" evidence="14">
    <location>
        <begin position="362"/>
        <end position="371"/>
    </location>
</feature>
<evidence type="ECO:0000256" key="5">
    <source>
        <dbReference type="ARBA" id="ARBA00022737"/>
    </source>
</evidence>
<evidence type="ECO:0000256" key="14">
    <source>
        <dbReference type="SAM" id="MobiDB-lite"/>
    </source>
</evidence>
<sequence>MSNSNVPIKKEGILQNSQEGVQNVKTENNGDVSLAEMESSESCTEEVKTVALDNNGNDENSKENLPEPKNKKQSKEDKKKSKQQKKNPHPTEKTKLFQKTKQKKKENAVESDETTKLTAVTATVTATEAATEAKAAEAKNDSAKKIKSKSNKDLPHLKINTKQNRSSFLCCFCSSKANRHSSLTSLTSPISECSEGSGAPATTKVQLDNLDAISNITISSRDLITAAILQNSGNATASKTSETTNNSTTANNNDNNNDNTNNNSDSVNNGNDINKNGVTRTESIKVITNFYPSLRPKSPVYHRTPSPGSKYQEVPTSEPDLSKQPKRSAMKGAKEKERQKLLMKQMQTKLNNHLNDADNNDDSLTSTSLLNGVGDGGHDDSFISNNSNKSHNRYKKKTVTSKFLLPDNNTLADDNDATDDDDDDDDDDADKDGALVSRRLRKDRRKIGMQLSRKLSQRPSFYELQEKHILLKQTPEEYLKNKEELKRTLVRKLTFRPTVTELRERQILKFNDYIEVTEIEEVDRKGDRPWTRLTPQDKAAIRKELNHYKSTEMMVHEESKQYTSQKEAQDIDQELFTEYEYSVDQLMELAGQSCAVSFAKSYKDKKESDVLVVCGPGNNGGDGLVCARHLKLFGYNPAIFYPKRTDRPLYHNLTTQCNKMEIPFLEKLPNSTEMSKHYSVIVDALFGFSFTGPPRGHFADIISSLISSKLPILSVDVPSGWNIESGNPDGIQPDVLVSLTAPKLCAKHFKGRKHFLGGRFVPPQLANKYQLNLPEYPGIELVVDITDVEVKNEL</sequence>
<feature type="compositionally biased region" description="Low complexity" evidence="14">
    <location>
        <begin position="235"/>
        <end position="274"/>
    </location>
</feature>
<reference evidence="17" key="3">
    <citation type="submission" date="2015-06" db="UniProtKB">
        <authorList>
            <consortium name="EnsemblMetazoa"/>
        </authorList>
    </citation>
    <scope>IDENTIFICATION</scope>
</reference>
<dbReference type="AlphaFoldDB" id="T1FU72"/>
<dbReference type="RefSeq" id="XP_009021779.1">
    <property type="nucleotide sequence ID" value="XM_009023531.1"/>
</dbReference>
<dbReference type="FunFam" id="3.40.50.10260:FF:000002">
    <property type="entry name" value="NAD(P)H-hydrate epimerase"/>
    <property type="match status" value="1"/>
</dbReference>
<comment type="catalytic activity">
    <reaction evidence="2 12">
        <text>(6R)-NADPHX = (6S)-NADPHX</text>
        <dbReference type="Rhea" id="RHEA:32227"/>
        <dbReference type="ChEBI" id="CHEBI:64076"/>
        <dbReference type="ChEBI" id="CHEBI:64077"/>
        <dbReference type="EC" id="5.1.99.6"/>
    </reaction>
</comment>
<evidence type="ECO:0000256" key="3">
    <source>
        <dbReference type="ARBA" id="ARBA00012228"/>
    </source>
</evidence>
<dbReference type="SUPFAM" id="SSF64153">
    <property type="entry name" value="YjeF N-terminal domain-like"/>
    <property type="match status" value="1"/>
</dbReference>
<keyword evidence="9 12" id="KW-0520">NAD</keyword>
<gene>
    <name evidence="17" type="primary">20212368</name>
    <name evidence="16" type="ORF">HELRODRAFT_192690</name>
</gene>
<dbReference type="Proteomes" id="UP000015101">
    <property type="component" value="Unassembled WGS sequence"/>
</dbReference>
<dbReference type="NCBIfam" id="TIGR00197">
    <property type="entry name" value="yjeF_nterm"/>
    <property type="match status" value="1"/>
</dbReference>
<evidence type="ECO:0000313" key="17">
    <source>
        <dbReference type="EnsemblMetazoa" id="HelroP192690"/>
    </source>
</evidence>
<dbReference type="STRING" id="6412.T1FU72"/>
<evidence type="ECO:0000256" key="2">
    <source>
        <dbReference type="ARBA" id="ARBA00000909"/>
    </source>
</evidence>
<dbReference type="PROSITE" id="PS51385">
    <property type="entry name" value="YJEF_N"/>
    <property type="match status" value="1"/>
</dbReference>
<evidence type="ECO:0000256" key="12">
    <source>
        <dbReference type="HAMAP-Rule" id="MF_03159"/>
    </source>
</evidence>
<evidence type="ECO:0000259" key="15">
    <source>
        <dbReference type="PROSITE" id="PS51385"/>
    </source>
</evidence>
<dbReference type="HOGENOM" id="CLU_353845_0_0_1"/>
<protein>
    <recommendedName>
        <fullName evidence="3 12">NAD(P)H-hydrate epimerase</fullName>
        <ecNumber evidence="3 12">5.1.99.6</ecNumber>
    </recommendedName>
    <alternativeName>
        <fullName evidence="11 12">NAD(P)HX epimerase</fullName>
    </alternativeName>
</protein>
<evidence type="ECO:0000256" key="4">
    <source>
        <dbReference type="ARBA" id="ARBA00022723"/>
    </source>
</evidence>
<comment type="similarity">
    <text evidence="12">Belongs to the NnrE/AIBP family.</text>
</comment>
<keyword evidence="7" id="KW-0521">NADP</keyword>
<dbReference type="eggNOG" id="KOG4339">
    <property type="taxonomic scope" value="Eukaryota"/>
</dbReference>
<comment type="caution">
    <text evidence="12">Lacks conserved residue(s) required for the propagation of feature annotation.</text>
</comment>
<feature type="binding site" evidence="12">
    <location>
        <position position="619"/>
    </location>
    <ligand>
        <name>K(+)</name>
        <dbReference type="ChEBI" id="CHEBI:29103"/>
    </ligand>
</feature>
<dbReference type="Gene3D" id="3.40.50.10260">
    <property type="entry name" value="YjeF N-terminal domain"/>
    <property type="match status" value="1"/>
</dbReference>
<dbReference type="EnsemblMetazoa" id="HelroT192690">
    <property type="protein sequence ID" value="HelroP192690"/>
    <property type="gene ID" value="HelroG192690"/>
</dbReference>
<dbReference type="GeneID" id="20212368"/>
<keyword evidence="5" id="KW-0677">Repeat</keyword>
<dbReference type="Gene3D" id="6.10.140.2130">
    <property type="match status" value="2"/>
</dbReference>
<organism evidence="17 18">
    <name type="scientific">Helobdella robusta</name>
    <name type="common">Californian leech</name>
    <dbReference type="NCBI Taxonomy" id="6412"/>
    <lineage>
        <taxon>Eukaryota</taxon>
        <taxon>Metazoa</taxon>
        <taxon>Spiralia</taxon>
        <taxon>Lophotrochozoa</taxon>
        <taxon>Annelida</taxon>
        <taxon>Clitellata</taxon>
        <taxon>Hirudinea</taxon>
        <taxon>Rhynchobdellida</taxon>
        <taxon>Glossiphoniidae</taxon>
        <taxon>Helobdella</taxon>
    </lineage>
</organism>
<feature type="region of interest" description="Disordered" evidence="14">
    <location>
        <begin position="406"/>
        <end position="434"/>
    </location>
</feature>
<evidence type="ECO:0000256" key="13">
    <source>
        <dbReference type="PROSITE-ProRule" id="PRU00401"/>
    </source>
</evidence>
<evidence type="ECO:0000256" key="1">
    <source>
        <dbReference type="ARBA" id="ARBA00000013"/>
    </source>
</evidence>
<dbReference type="SMART" id="SM00707">
    <property type="entry name" value="RPEL"/>
    <property type="match status" value="2"/>
</dbReference>
<dbReference type="Pfam" id="PF03853">
    <property type="entry name" value="YjeF_N"/>
    <property type="match status" value="1"/>
</dbReference>
<feature type="region of interest" description="Disordered" evidence="14">
    <location>
        <begin position="381"/>
        <end position="400"/>
    </location>
</feature>
<keyword evidence="6 12" id="KW-0547">Nucleotide-binding</keyword>
<dbReference type="InParanoid" id="T1FU72"/>
<comment type="cofactor">
    <cofactor evidence="12">
        <name>K(+)</name>
        <dbReference type="ChEBI" id="CHEBI:29103"/>
    </cofactor>
    <text evidence="12">Binds 1 potassium ion per subunit.</text>
</comment>
<dbReference type="GO" id="GO:0000166">
    <property type="term" value="F:nucleotide binding"/>
    <property type="evidence" value="ECO:0007669"/>
    <property type="project" value="UniProtKB-KW"/>
</dbReference>
<feature type="compositionally biased region" description="Polar residues" evidence="14">
    <location>
        <begin position="14"/>
        <end position="31"/>
    </location>
</feature>
<evidence type="ECO:0000256" key="9">
    <source>
        <dbReference type="ARBA" id="ARBA00023027"/>
    </source>
</evidence>
<feature type="compositionally biased region" description="Acidic residues" evidence="14">
    <location>
        <begin position="413"/>
        <end position="430"/>
    </location>
</feature>
<dbReference type="PROSITE" id="PS51073">
    <property type="entry name" value="RPEL"/>
    <property type="match status" value="2"/>
</dbReference>
<feature type="region of interest" description="Disordered" evidence="14">
    <location>
        <begin position="352"/>
        <end position="372"/>
    </location>
</feature>
<dbReference type="InterPro" id="IPR004018">
    <property type="entry name" value="RPEL_repeat"/>
</dbReference>
<comment type="function">
    <text evidence="12">Catalyzes the epimerization of the S- and R-forms of NAD(P)HX, a damaged form of NAD(P)H that is a result of enzymatic or heat-dependent hydration. This is a prerequisite for the S-specific NAD(P)H-hydrate dehydratase to allow the repair of both epimers of NAD(P)HX.</text>
</comment>
<comment type="catalytic activity">
    <reaction evidence="1 12">
        <text>(6R)-NADHX = (6S)-NADHX</text>
        <dbReference type="Rhea" id="RHEA:32215"/>
        <dbReference type="ChEBI" id="CHEBI:64074"/>
        <dbReference type="ChEBI" id="CHEBI:64075"/>
        <dbReference type="EC" id="5.1.99.6"/>
    </reaction>
</comment>
<evidence type="ECO:0000256" key="11">
    <source>
        <dbReference type="ARBA" id="ARBA00041210"/>
    </source>
</evidence>
<feature type="region of interest" description="Disordered" evidence="14">
    <location>
        <begin position="235"/>
        <end position="277"/>
    </location>
</feature>
<dbReference type="EMBL" id="KB097026">
    <property type="protein sequence ID" value="ESO00005.1"/>
    <property type="molecule type" value="Genomic_DNA"/>
</dbReference>
<dbReference type="InterPro" id="IPR004443">
    <property type="entry name" value="YjeF_N_dom"/>
</dbReference>
<dbReference type="EC" id="5.1.99.6" evidence="3 12"/>
<accession>T1FU72</accession>
<feature type="binding site" evidence="12">
    <location>
        <begin position="687"/>
        <end position="693"/>
    </location>
    <ligand>
        <name>(6S)-NADPHX</name>
        <dbReference type="ChEBI" id="CHEBI:64076"/>
    </ligand>
</feature>
<evidence type="ECO:0000313" key="18">
    <source>
        <dbReference type="Proteomes" id="UP000015101"/>
    </source>
</evidence>
<feature type="binding site" evidence="12">
    <location>
        <begin position="618"/>
        <end position="622"/>
    </location>
    <ligand>
        <name>(6S)-NADPHX</name>
        <dbReference type="ChEBI" id="CHEBI:64076"/>
    </ligand>
</feature>
<keyword evidence="8 12" id="KW-0630">Potassium</keyword>